<evidence type="ECO:0000259" key="7">
    <source>
        <dbReference type="Pfam" id="PF00155"/>
    </source>
</evidence>
<dbReference type="Proteomes" id="UP000439591">
    <property type="component" value="Unassembled WGS sequence"/>
</dbReference>
<comment type="similarity">
    <text evidence="2">Belongs to the class-I pyridoxal-phosphate-dependent aminotransferase family.</text>
</comment>
<dbReference type="InterPro" id="IPR051926">
    <property type="entry name" value="Ala_Aminotransferase"/>
</dbReference>
<dbReference type="Gene3D" id="3.90.1150.10">
    <property type="entry name" value="Aspartate Aminotransferase, domain 1"/>
    <property type="match status" value="1"/>
</dbReference>
<dbReference type="CDD" id="cd00609">
    <property type="entry name" value="AAT_like"/>
    <property type="match status" value="1"/>
</dbReference>
<keyword evidence="4 8" id="KW-0808">Transferase</keyword>
<evidence type="ECO:0000256" key="2">
    <source>
        <dbReference type="ARBA" id="ARBA00007441"/>
    </source>
</evidence>
<name>A0A5S9NGM3_9GAMM</name>
<comment type="cofactor">
    <cofactor evidence="1">
        <name>pyridoxal 5'-phosphate</name>
        <dbReference type="ChEBI" id="CHEBI:597326"/>
    </cofactor>
</comment>
<dbReference type="Pfam" id="PF00155">
    <property type="entry name" value="Aminotran_1_2"/>
    <property type="match status" value="1"/>
</dbReference>
<dbReference type="Proteomes" id="UP000435877">
    <property type="component" value="Unassembled WGS sequence"/>
</dbReference>
<evidence type="ECO:0000256" key="4">
    <source>
        <dbReference type="ARBA" id="ARBA00022679"/>
    </source>
</evidence>
<dbReference type="Gene3D" id="3.40.640.10">
    <property type="entry name" value="Type I PLP-dependent aspartate aminotransferase-like (Major domain)"/>
    <property type="match status" value="1"/>
</dbReference>
<evidence type="ECO:0000313" key="8">
    <source>
        <dbReference type="EMBL" id="CAA0089489.1"/>
    </source>
</evidence>
<evidence type="ECO:0000313" key="11">
    <source>
        <dbReference type="Proteomes" id="UP000439591"/>
    </source>
</evidence>
<feature type="domain" description="Aminotransferase class I/classII large" evidence="7">
    <location>
        <begin position="35"/>
        <end position="383"/>
    </location>
</feature>
<keyword evidence="8" id="KW-0670">Pyruvate</keyword>
<evidence type="ECO:0000313" key="9">
    <source>
        <dbReference type="EMBL" id="CAA0096301.1"/>
    </source>
</evidence>
<evidence type="ECO:0000256" key="1">
    <source>
        <dbReference type="ARBA" id="ARBA00001933"/>
    </source>
</evidence>
<keyword evidence="5" id="KW-0663">Pyridoxal phosphate</keyword>
<dbReference type="EC" id="2.6.1.2" evidence="6"/>
<evidence type="ECO:0000256" key="6">
    <source>
        <dbReference type="ARBA" id="ARBA00026106"/>
    </source>
</evidence>
<dbReference type="PANTHER" id="PTHR43488">
    <property type="entry name" value="GLUTAMATE-PYRUVATE AMINOTRANSFERASE ALAA"/>
    <property type="match status" value="1"/>
</dbReference>
<reference evidence="10 11" key="1">
    <citation type="submission" date="2019-11" db="EMBL/GenBank/DDBJ databases">
        <authorList>
            <person name="Holert J."/>
        </authorList>
    </citation>
    <scope>NUCLEOTIDE SEQUENCE [LARGE SCALE GENOMIC DNA]</scope>
    <source>
        <strain evidence="9">BC3_2A</strain>
        <strain evidence="8">SB11_1A</strain>
    </source>
</reference>
<dbReference type="RefSeq" id="WP_159268416.1">
    <property type="nucleotide sequence ID" value="NZ_CACSIK010000001.1"/>
</dbReference>
<keyword evidence="3 8" id="KW-0032">Aminotransferase</keyword>
<dbReference type="GO" id="GO:0030170">
    <property type="term" value="F:pyridoxal phosphate binding"/>
    <property type="evidence" value="ECO:0007669"/>
    <property type="project" value="InterPro"/>
</dbReference>
<evidence type="ECO:0000256" key="5">
    <source>
        <dbReference type="ARBA" id="ARBA00022898"/>
    </source>
</evidence>
<dbReference type="EMBL" id="CACSIK010000001">
    <property type="protein sequence ID" value="CAA0089489.1"/>
    <property type="molecule type" value="Genomic_DNA"/>
</dbReference>
<sequence>MSHHLKSKKLNNVCYEIRGPVLQRANELEEEGHRILKLNIGNPAPFGFNAPDEIIQDVIRMLPDSEGYSDSKGLYSARKAIMQECQKIGIPNVGVNDIYLGNGASELISMATQALLNQGDEVLIPAPDYPLWTAVVSLSGATPIHYICDEDNDWQPSIDDIVSKITPNTKAIVIINPNNPTGAVYSRDMLQQLVAIAEAHNLVVFADEIYSKILYDDAVHIPLASLDADVLCLTFNGLSKAYRLAGFRSGWLIVSGAKERAADYIEGLNILSSMRLCANVPAQHAIQTALGGYQSINELILPGGRLLEQRDLAYKMLNEIPGVSCTKPAGAIYMFPRLDPEIYPVRDDEQLVLDLLNQEKILLVQGSGFNWHKPDHLRIVFLPNKIDLADAIARFANFLSGYRKQLAGAKSA</sequence>
<dbReference type="InterPro" id="IPR015424">
    <property type="entry name" value="PyrdxlP-dep_Trfase"/>
</dbReference>
<dbReference type="PANTHER" id="PTHR43488:SF2">
    <property type="entry name" value="GLUTAMATE-PYRUVATE AMINOTRANSFERASE ALAA"/>
    <property type="match status" value="1"/>
</dbReference>
<dbReference type="AlphaFoldDB" id="A0A5S9NGM3"/>
<dbReference type="InterPro" id="IPR015421">
    <property type="entry name" value="PyrdxlP-dep_Trfase_major"/>
</dbReference>
<dbReference type="InterPro" id="IPR004839">
    <property type="entry name" value="Aminotransferase_I/II_large"/>
</dbReference>
<dbReference type="EMBL" id="CACSIM010000002">
    <property type="protein sequence ID" value="CAA0096301.1"/>
    <property type="molecule type" value="Genomic_DNA"/>
</dbReference>
<dbReference type="InterPro" id="IPR015422">
    <property type="entry name" value="PyrdxlP-dep_Trfase_small"/>
</dbReference>
<evidence type="ECO:0000313" key="10">
    <source>
        <dbReference type="Proteomes" id="UP000435877"/>
    </source>
</evidence>
<proteinExistence type="inferred from homology"/>
<gene>
    <name evidence="8" type="primary">alaA</name>
    <name evidence="8" type="ORF">IHBHHGIJ_01796</name>
    <name evidence="9" type="ORF">KFEGEMFD_01398</name>
</gene>
<dbReference type="GO" id="GO:0004021">
    <property type="term" value="F:L-alanine:2-oxoglutarate aminotransferase activity"/>
    <property type="evidence" value="ECO:0007669"/>
    <property type="project" value="UniProtKB-EC"/>
</dbReference>
<evidence type="ECO:0000256" key="3">
    <source>
        <dbReference type="ARBA" id="ARBA00022576"/>
    </source>
</evidence>
<protein>
    <recommendedName>
        <fullName evidence="6">alanine transaminase</fullName>
        <ecNumber evidence="6">2.6.1.2</ecNumber>
    </recommendedName>
</protein>
<keyword evidence="10" id="KW-1185">Reference proteome</keyword>
<dbReference type="SUPFAM" id="SSF53383">
    <property type="entry name" value="PLP-dependent transferases"/>
    <property type="match status" value="1"/>
</dbReference>
<organism evidence="8 10">
    <name type="scientific">Zhongshania aliphaticivorans</name>
    <dbReference type="NCBI Taxonomy" id="1470434"/>
    <lineage>
        <taxon>Bacteria</taxon>
        <taxon>Pseudomonadati</taxon>
        <taxon>Pseudomonadota</taxon>
        <taxon>Gammaproteobacteria</taxon>
        <taxon>Cellvibrionales</taxon>
        <taxon>Spongiibacteraceae</taxon>
        <taxon>Zhongshania</taxon>
    </lineage>
</organism>
<accession>A0A5S9NGM3</accession>
<dbReference type="OrthoDB" id="9803354at2"/>